<dbReference type="Proteomes" id="UP001493487">
    <property type="component" value="Unassembled WGS sequence"/>
</dbReference>
<reference evidence="2 3" key="1">
    <citation type="journal article" date="2023" name="Genome Announc.">
        <title>Pan-Genome Analyses of the Genus Cohnella and Proposal of the Novel Species Cohnella silvisoli sp. nov., Isolated from Forest Soil.</title>
        <authorList>
            <person name="Wang C."/>
            <person name="Mao L."/>
            <person name="Bao G."/>
            <person name="Zhu H."/>
        </authorList>
    </citation>
    <scope>NUCLEOTIDE SEQUENCE [LARGE SCALE GENOMIC DNA]</scope>
    <source>
        <strain evidence="2 3">NL03-T5-1</strain>
    </source>
</reference>
<comment type="caution">
    <text evidence="2">The sequence shown here is derived from an EMBL/GenBank/DDBJ whole genome shotgun (WGS) entry which is preliminary data.</text>
</comment>
<evidence type="ECO:0000256" key="1">
    <source>
        <dbReference type="SAM" id="SignalP"/>
    </source>
</evidence>
<gene>
    <name evidence="2" type="ORF">QJS35_09135</name>
</gene>
<evidence type="ECO:0000313" key="2">
    <source>
        <dbReference type="EMBL" id="MEQ4482556.1"/>
    </source>
</evidence>
<dbReference type="PROSITE" id="PS51257">
    <property type="entry name" value="PROKAR_LIPOPROTEIN"/>
    <property type="match status" value="1"/>
</dbReference>
<dbReference type="RefSeq" id="WP_232184707.1">
    <property type="nucleotide sequence ID" value="NZ_JAIOAP010000003.1"/>
</dbReference>
<proteinExistence type="predicted"/>
<keyword evidence="3" id="KW-1185">Reference proteome</keyword>
<feature type="signal peptide" evidence="1">
    <location>
        <begin position="1"/>
        <end position="22"/>
    </location>
</feature>
<feature type="chain" id="PRO_5047378966" description="DUF4362 domain-containing protein" evidence="1">
    <location>
        <begin position="23"/>
        <end position="195"/>
    </location>
</feature>
<evidence type="ECO:0008006" key="4">
    <source>
        <dbReference type="Google" id="ProtNLM"/>
    </source>
</evidence>
<sequence>MKSLLCLICAVLILTGCNSVQNVGDTQSIPTVESAKVNAMPSSSPVEGLEAIQQTINEHWKEIGRRQSIALQSSGAGKDSIEIVIRSFGDFERILSKADIGAFKKSLFELAGKEFPLELSVLECCTGKPNVTGKITDVDTEENRILVINEKEKNGDSDDPVADWVGLTEDGKVFADGLEISSIFDSSLIGKEVKA</sequence>
<protein>
    <recommendedName>
        <fullName evidence="4">DUF4362 domain-containing protein</fullName>
    </recommendedName>
</protein>
<keyword evidence="1" id="KW-0732">Signal</keyword>
<evidence type="ECO:0000313" key="3">
    <source>
        <dbReference type="Proteomes" id="UP001493487"/>
    </source>
</evidence>
<accession>A0ABV1KR77</accession>
<dbReference type="EMBL" id="JASKHM010000004">
    <property type="protein sequence ID" value="MEQ4482556.1"/>
    <property type="molecule type" value="Genomic_DNA"/>
</dbReference>
<organism evidence="2 3">
    <name type="scientific">Cohnella silvisoli</name>
    <dbReference type="NCBI Taxonomy" id="2873699"/>
    <lineage>
        <taxon>Bacteria</taxon>
        <taxon>Bacillati</taxon>
        <taxon>Bacillota</taxon>
        <taxon>Bacilli</taxon>
        <taxon>Bacillales</taxon>
        <taxon>Paenibacillaceae</taxon>
        <taxon>Cohnella</taxon>
    </lineage>
</organism>
<name>A0ABV1KR77_9BACL</name>